<protein>
    <submittedName>
        <fullName evidence="2">Berberine and berberine like</fullName>
    </submittedName>
</protein>
<dbReference type="Proteomes" id="UP000199361">
    <property type="component" value="Unassembled WGS sequence"/>
</dbReference>
<dbReference type="Pfam" id="PF08031">
    <property type="entry name" value="BBE"/>
    <property type="match status" value="1"/>
</dbReference>
<dbReference type="EMBL" id="FOHX01000022">
    <property type="protein sequence ID" value="SEU43805.1"/>
    <property type="molecule type" value="Genomic_DNA"/>
</dbReference>
<sequence>MAEPYLLGLVGLGLRHTADATRAKQAEVVLARLREIKRARDPHNVFRANYPVLGDRAVTGAGGRRAGG</sequence>
<gene>
    <name evidence="2" type="ORF">SAMN05421811_12253</name>
</gene>
<evidence type="ECO:0000259" key="1">
    <source>
        <dbReference type="Pfam" id="PF08031"/>
    </source>
</evidence>
<dbReference type="GO" id="GO:0050660">
    <property type="term" value="F:flavin adenine dinucleotide binding"/>
    <property type="evidence" value="ECO:0007669"/>
    <property type="project" value="InterPro"/>
</dbReference>
<dbReference type="STRING" id="568860.SAMN05421811_12253"/>
<keyword evidence="3" id="KW-1185">Reference proteome</keyword>
<name>A0A1I0LQ84_9ACTN</name>
<feature type="domain" description="Berberine/berberine-like" evidence="1">
    <location>
        <begin position="31"/>
        <end position="50"/>
    </location>
</feature>
<evidence type="ECO:0000313" key="3">
    <source>
        <dbReference type="Proteomes" id="UP000199361"/>
    </source>
</evidence>
<dbReference type="AlphaFoldDB" id="A0A1I0LQ84"/>
<dbReference type="RefSeq" id="WP_245775382.1">
    <property type="nucleotide sequence ID" value="NZ_FOHX01000022.1"/>
</dbReference>
<dbReference type="InterPro" id="IPR012951">
    <property type="entry name" value="BBE"/>
</dbReference>
<dbReference type="GO" id="GO:0016491">
    <property type="term" value="F:oxidoreductase activity"/>
    <property type="evidence" value="ECO:0007669"/>
    <property type="project" value="InterPro"/>
</dbReference>
<reference evidence="2 3" key="1">
    <citation type="submission" date="2016-10" db="EMBL/GenBank/DDBJ databases">
        <authorList>
            <person name="de Groot N.N."/>
        </authorList>
    </citation>
    <scope>NUCLEOTIDE SEQUENCE [LARGE SCALE GENOMIC DNA]</scope>
    <source>
        <strain evidence="2 3">CGMCC 4.5598</strain>
    </source>
</reference>
<proteinExistence type="predicted"/>
<evidence type="ECO:0000313" key="2">
    <source>
        <dbReference type="EMBL" id="SEU43805.1"/>
    </source>
</evidence>
<organism evidence="2 3">
    <name type="scientific">Nonomuraea wenchangensis</name>
    <dbReference type="NCBI Taxonomy" id="568860"/>
    <lineage>
        <taxon>Bacteria</taxon>
        <taxon>Bacillati</taxon>
        <taxon>Actinomycetota</taxon>
        <taxon>Actinomycetes</taxon>
        <taxon>Streptosporangiales</taxon>
        <taxon>Streptosporangiaceae</taxon>
        <taxon>Nonomuraea</taxon>
    </lineage>
</organism>
<accession>A0A1I0LQ84</accession>